<name>A0A5C8HT52_9MICO</name>
<proteinExistence type="predicted"/>
<dbReference type="OrthoDB" id="5084049at2"/>
<feature type="region of interest" description="Disordered" evidence="1">
    <location>
        <begin position="68"/>
        <end position="108"/>
    </location>
</feature>
<keyword evidence="2" id="KW-1133">Transmembrane helix</keyword>
<dbReference type="RefSeq" id="WP_147825052.1">
    <property type="nucleotide sequence ID" value="NZ_BAAARG010000001.1"/>
</dbReference>
<evidence type="ECO:0000313" key="3">
    <source>
        <dbReference type="EMBL" id="TXK06243.1"/>
    </source>
</evidence>
<feature type="compositionally biased region" description="Acidic residues" evidence="1">
    <location>
        <begin position="86"/>
        <end position="98"/>
    </location>
</feature>
<feature type="compositionally biased region" description="Low complexity" evidence="1">
    <location>
        <begin position="68"/>
        <end position="85"/>
    </location>
</feature>
<feature type="compositionally biased region" description="Low complexity" evidence="1">
    <location>
        <begin position="13"/>
        <end position="26"/>
    </location>
</feature>
<evidence type="ECO:0008006" key="5">
    <source>
        <dbReference type="Google" id="ProtNLM"/>
    </source>
</evidence>
<gene>
    <name evidence="3" type="ORF">FVP60_04600</name>
</gene>
<comment type="caution">
    <text evidence="3">The sequence shown here is derived from an EMBL/GenBank/DDBJ whole genome shotgun (WGS) entry which is preliminary data.</text>
</comment>
<accession>A0A5C8HT52</accession>
<feature type="transmembrane region" description="Helical" evidence="2">
    <location>
        <begin position="132"/>
        <end position="158"/>
    </location>
</feature>
<feature type="region of interest" description="Disordered" evidence="1">
    <location>
        <begin position="1"/>
        <end position="35"/>
    </location>
</feature>
<keyword evidence="2" id="KW-0472">Membrane</keyword>
<evidence type="ECO:0000256" key="2">
    <source>
        <dbReference type="SAM" id="Phobius"/>
    </source>
</evidence>
<dbReference type="AlphaFoldDB" id="A0A5C8HT52"/>
<sequence length="200" mass="19977">MTGSLRRDHKASSNDAAAAVTPSASADGDEARDAGTIAEVAEAGAAAEAVEAEAVAEVEAVAELETVAEVGGSDVADDSTGADADAGADADTDADADADAGTAADELEPTTDVQWAPAAPLRKGYGGSAVSFALAGLATSFFVGWAFPLALIGIALGIVAVRKPEESSRLGAWGIALGVLATIYSAGWLWWAGTQLHWFG</sequence>
<keyword evidence="4" id="KW-1185">Reference proteome</keyword>
<reference evidence="3 4" key="1">
    <citation type="submission" date="2019-08" db="EMBL/GenBank/DDBJ databases">
        <authorList>
            <person name="Dong K."/>
        </authorList>
    </citation>
    <scope>NUCLEOTIDE SEQUENCE [LARGE SCALE GENOMIC DNA]</scope>
    <source>
        <strain evidence="3 4">M4-8</strain>
    </source>
</reference>
<dbReference type="Proteomes" id="UP000321196">
    <property type="component" value="Unassembled WGS sequence"/>
</dbReference>
<dbReference type="EMBL" id="VRSW01000001">
    <property type="protein sequence ID" value="TXK06243.1"/>
    <property type="molecule type" value="Genomic_DNA"/>
</dbReference>
<keyword evidence="2" id="KW-0812">Transmembrane</keyword>
<evidence type="ECO:0000313" key="4">
    <source>
        <dbReference type="Proteomes" id="UP000321196"/>
    </source>
</evidence>
<feature type="transmembrane region" description="Helical" evidence="2">
    <location>
        <begin position="170"/>
        <end position="191"/>
    </location>
</feature>
<protein>
    <recommendedName>
        <fullName evidence="5">DUF4190 domain-containing protein</fullName>
    </recommendedName>
</protein>
<evidence type="ECO:0000256" key="1">
    <source>
        <dbReference type="SAM" id="MobiDB-lite"/>
    </source>
</evidence>
<organism evidence="3 4">
    <name type="scientific">Microbacterium mitrae</name>
    <dbReference type="NCBI Taxonomy" id="664640"/>
    <lineage>
        <taxon>Bacteria</taxon>
        <taxon>Bacillati</taxon>
        <taxon>Actinomycetota</taxon>
        <taxon>Actinomycetes</taxon>
        <taxon>Micrococcales</taxon>
        <taxon>Microbacteriaceae</taxon>
        <taxon>Microbacterium</taxon>
    </lineage>
</organism>